<dbReference type="EMBL" id="LAZR01006941">
    <property type="protein sequence ID" value="KKM88571.1"/>
    <property type="molecule type" value="Genomic_DNA"/>
</dbReference>
<reference evidence="1" key="1">
    <citation type="journal article" date="2015" name="Nature">
        <title>Complex archaea that bridge the gap between prokaryotes and eukaryotes.</title>
        <authorList>
            <person name="Spang A."/>
            <person name="Saw J.H."/>
            <person name="Jorgensen S.L."/>
            <person name="Zaremba-Niedzwiedzka K."/>
            <person name="Martijn J."/>
            <person name="Lind A.E."/>
            <person name="van Eijk R."/>
            <person name="Schleper C."/>
            <person name="Guy L."/>
            <person name="Ettema T.J."/>
        </authorList>
    </citation>
    <scope>NUCLEOTIDE SEQUENCE</scope>
</reference>
<gene>
    <name evidence="1" type="ORF">LCGC14_1257440</name>
</gene>
<protein>
    <submittedName>
        <fullName evidence="1">Uncharacterized protein</fullName>
    </submittedName>
</protein>
<sequence>MTSVSDILDQLIGALPTSKANLITEAIGYLSALGYTVAEADADSSDWAIARLAERIFSKQKLFEQGKTDHAQLQLATTFDLMTDEIERLLSQANRKTYVKSYNFKPISSTLNWTNSS</sequence>
<name>A0A0F9LN08_9ZZZZ</name>
<organism evidence="1">
    <name type="scientific">marine sediment metagenome</name>
    <dbReference type="NCBI Taxonomy" id="412755"/>
    <lineage>
        <taxon>unclassified sequences</taxon>
        <taxon>metagenomes</taxon>
        <taxon>ecological metagenomes</taxon>
    </lineage>
</organism>
<evidence type="ECO:0000313" key="1">
    <source>
        <dbReference type="EMBL" id="KKM88571.1"/>
    </source>
</evidence>
<comment type="caution">
    <text evidence="1">The sequence shown here is derived from an EMBL/GenBank/DDBJ whole genome shotgun (WGS) entry which is preliminary data.</text>
</comment>
<dbReference type="AlphaFoldDB" id="A0A0F9LN08"/>
<accession>A0A0F9LN08</accession>
<proteinExistence type="predicted"/>